<evidence type="ECO:0000256" key="2">
    <source>
        <dbReference type="ARBA" id="ARBA00023002"/>
    </source>
</evidence>
<sequence length="137" mass="15276">MAIEKLIKTNEEWKKILTPAQYHILREGGTEAAGTCAFTIKLEGVFHCIACDNPLFISGTKFESGTGWPSFYEPYSPDSVIFKEDNRGFVKATEVICGRCEGHLGHVFNDGPPPTYKRFCINGLVLKFVKGEKRPST</sequence>
<dbReference type="GO" id="GO:0005737">
    <property type="term" value="C:cytoplasm"/>
    <property type="evidence" value="ECO:0007669"/>
    <property type="project" value="TreeGrafter"/>
</dbReference>
<dbReference type="EC" id="1.8.4.12" evidence="1"/>
<dbReference type="PROSITE" id="PS51790">
    <property type="entry name" value="MSRB"/>
    <property type="match status" value="1"/>
</dbReference>
<dbReference type="InterPro" id="IPR002579">
    <property type="entry name" value="Met_Sox_Rdtase_MsrB_dom"/>
</dbReference>
<dbReference type="PANTHER" id="PTHR10173">
    <property type="entry name" value="METHIONINE SULFOXIDE REDUCTASE"/>
    <property type="match status" value="1"/>
</dbReference>
<accession>A0A2P5P7U6</accession>
<dbReference type="InterPro" id="IPR011057">
    <property type="entry name" value="Mss4-like_sf"/>
</dbReference>
<keyword evidence="2" id="KW-0560">Oxidoreductase</keyword>
<gene>
    <name evidence="4" type="primary">msrB</name>
    <name evidence="4" type="ORF">JP09_004505</name>
</gene>
<evidence type="ECO:0000313" key="4">
    <source>
        <dbReference type="EMBL" id="PPD58372.1"/>
    </source>
</evidence>
<comment type="caution">
    <text evidence="4">The sequence shown here is derived from an EMBL/GenBank/DDBJ whole genome shotgun (WGS) entry which is preliminary data.</text>
</comment>
<dbReference type="AlphaFoldDB" id="A0A2P5P7U6"/>
<dbReference type="RefSeq" id="WP_102331785.1">
    <property type="nucleotide sequence ID" value="NZ_CP058566.2"/>
</dbReference>
<evidence type="ECO:0000256" key="1">
    <source>
        <dbReference type="ARBA" id="ARBA00012499"/>
    </source>
</evidence>
<dbReference type="GO" id="GO:0033743">
    <property type="term" value="F:peptide-methionine (R)-S-oxide reductase activity"/>
    <property type="evidence" value="ECO:0007669"/>
    <property type="project" value="UniProtKB-EC"/>
</dbReference>
<evidence type="ECO:0000313" key="5">
    <source>
        <dbReference type="Proteomes" id="UP000235653"/>
    </source>
</evidence>
<keyword evidence="5" id="KW-1185">Reference proteome</keyword>
<dbReference type="InterPro" id="IPR028427">
    <property type="entry name" value="Met_Sox_Rdtase_MsrB"/>
</dbReference>
<dbReference type="Gene3D" id="2.170.150.20">
    <property type="entry name" value="Peptide methionine sulfoxide reductase"/>
    <property type="match status" value="1"/>
</dbReference>
<dbReference type="Pfam" id="PF01641">
    <property type="entry name" value="SelR"/>
    <property type="match status" value="1"/>
</dbReference>
<name>A0A2P5P7U6_9CHLR</name>
<dbReference type="PANTHER" id="PTHR10173:SF52">
    <property type="entry name" value="METHIONINE-R-SULFOXIDE REDUCTASE B1"/>
    <property type="match status" value="1"/>
</dbReference>
<dbReference type="EMBL" id="JQAN02000008">
    <property type="protein sequence ID" value="PPD58372.1"/>
    <property type="molecule type" value="Genomic_DNA"/>
</dbReference>
<dbReference type="GO" id="GO:0006979">
    <property type="term" value="P:response to oxidative stress"/>
    <property type="evidence" value="ECO:0007669"/>
    <property type="project" value="InterPro"/>
</dbReference>
<reference evidence="4 5" key="1">
    <citation type="journal article" date="2017" name="ISME J.">
        <title>Grape pomace compost harbors organohalide-respiring Dehalogenimonas species with novel reductive dehalogenase genes.</title>
        <authorList>
            <person name="Yang Y."/>
            <person name="Higgins S.A."/>
            <person name="Yan J."/>
            <person name="Simsir B."/>
            <person name="Chourey K."/>
            <person name="Iyer R."/>
            <person name="Hettich R.L."/>
            <person name="Baldwin B."/>
            <person name="Ogles D.M."/>
            <person name="Loffler F.E."/>
        </authorList>
    </citation>
    <scope>NUCLEOTIDE SEQUENCE [LARGE SCALE GENOMIC DNA]</scope>
    <source>
        <strain evidence="4 5">GP</strain>
    </source>
</reference>
<dbReference type="GO" id="GO:0030091">
    <property type="term" value="P:protein repair"/>
    <property type="evidence" value="ECO:0007669"/>
    <property type="project" value="InterPro"/>
</dbReference>
<dbReference type="SUPFAM" id="SSF51316">
    <property type="entry name" value="Mss4-like"/>
    <property type="match status" value="1"/>
</dbReference>
<organism evidence="4 5">
    <name type="scientific">Dehalogenimonas etheniformans</name>
    <dbReference type="NCBI Taxonomy" id="1536648"/>
    <lineage>
        <taxon>Bacteria</taxon>
        <taxon>Bacillati</taxon>
        <taxon>Chloroflexota</taxon>
        <taxon>Dehalococcoidia</taxon>
        <taxon>Dehalococcoidales</taxon>
        <taxon>Dehalococcoidaceae</taxon>
        <taxon>Dehalogenimonas</taxon>
    </lineage>
</organism>
<dbReference type="OrthoDB" id="4174719at2"/>
<proteinExistence type="predicted"/>
<comment type="catalytic activity">
    <reaction evidence="3">
        <text>L-methionyl-[protein] + [thioredoxin]-disulfide + H2O = L-methionyl-(R)-S-oxide-[protein] + [thioredoxin]-dithiol</text>
        <dbReference type="Rhea" id="RHEA:24164"/>
        <dbReference type="Rhea" id="RHEA-COMP:10698"/>
        <dbReference type="Rhea" id="RHEA-COMP:10700"/>
        <dbReference type="Rhea" id="RHEA-COMP:12313"/>
        <dbReference type="Rhea" id="RHEA-COMP:12314"/>
        <dbReference type="ChEBI" id="CHEBI:15377"/>
        <dbReference type="ChEBI" id="CHEBI:16044"/>
        <dbReference type="ChEBI" id="CHEBI:29950"/>
        <dbReference type="ChEBI" id="CHEBI:45764"/>
        <dbReference type="ChEBI" id="CHEBI:50058"/>
        <dbReference type="EC" id="1.8.4.12"/>
    </reaction>
</comment>
<protein>
    <recommendedName>
        <fullName evidence="1">peptide-methionine (R)-S-oxide reductase</fullName>
        <ecNumber evidence="1">1.8.4.12</ecNumber>
    </recommendedName>
</protein>
<evidence type="ECO:0000256" key="3">
    <source>
        <dbReference type="ARBA" id="ARBA00048488"/>
    </source>
</evidence>
<dbReference type="NCBIfam" id="TIGR00357">
    <property type="entry name" value="peptide-methionine (R)-S-oxide reductase MsrB"/>
    <property type="match status" value="1"/>
</dbReference>
<dbReference type="Proteomes" id="UP000235653">
    <property type="component" value="Unassembled WGS sequence"/>
</dbReference>